<dbReference type="Pfam" id="PF14549">
    <property type="entry name" value="P22_Cro"/>
    <property type="match status" value="1"/>
</dbReference>
<comment type="caution">
    <text evidence="1">The sequence shown here is derived from an EMBL/GenBank/DDBJ whole genome shotgun (WGS) entry which is preliminary data.</text>
</comment>
<name>X0ZHU9_9ZZZZ</name>
<proteinExistence type="predicted"/>
<reference evidence="1" key="1">
    <citation type="journal article" date="2014" name="Front. Microbiol.">
        <title>High frequency of phylogenetically diverse reductive dehalogenase-homologous genes in deep subseafloor sedimentary metagenomes.</title>
        <authorList>
            <person name="Kawai M."/>
            <person name="Futagami T."/>
            <person name="Toyoda A."/>
            <person name="Takaki Y."/>
            <person name="Nishi S."/>
            <person name="Hori S."/>
            <person name="Arai W."/>
            <person name="Tsubouchi T."/>
            <person name="Morono Y."/>
            <person name="Uchiyama I."/>
            <person name="Ito T."/>
            <person name="Fujiyama A."/>
            <person name="Inagaki F."/>
            <person name="Takami H."/>
        </authorList>
    </citation>
    <scope>NUCLEOTIDE SEQUENCE</scope>
    <source>
        <strain evidence="1">Expedition CK06-06</strain>
    </source>
</reference>
<dbReference type="InterPro" id="IPR010982">
    <property type="entry name" value="Lambda_DNA-bd_dom_sf"/>
</dbReference>
<evidence type="ECO:0008006" key="2">
    <source>
        <dbReference type="Google" id="ProtNLM"/>
    </source>
</evidence>
<organism evidence="1">
    <name type="scientific">marine sediment metagenome</name>
    <dbReference type="NCBI Taxonomy" id="412755"/>
    <lineage>
        <taxon>unclassified sequences</taxon>
        <taxon>metagenomes</taxon>
        <taxon>ecological metagenomes</taxon>
    </lineage>
</organism>
<sequence>MTPKEVIKYYGSRDEVLELLDIKRQSLDLWLANGRVPLGRQYELQILTDGQLVAGKKKANKNG</sequence>
<dbReference type="EMBL" id="BARS01055670">
    <property type="protein sequence ID" value="GAG47906.1"/>
    <property type="molecule type" value="Genomic_DNA"/>
</dbReference>
<dbReference type="SUPFAM" id="SSF47413">
    <property type="entry name" value="lambda repressor-like DNA-binding domains"/>
    <property type="match status" value="1"/>
</dbReference>
<dbReference type="Gene3D" id="1.10.260.40">
    <property type="entry name" value="lambda repressor-like DNA-binding domains"/>
    <property type="match status" value="1"/>
</dbReference>
<evidence type="ECO:0000313" key="1">
    <source>
        <dbReference type="EMBL" id="GAG47906.1"/>
    </source>
</evidence>
<dbReference type="AlphaFoldDB" id="X0ZHU9"/>
<protein>
    <recommendedName>
        <fullName evidence="2">DNA-binding protein</fullName>
    </recommendedName>
</protein>
<accession>X0ZHU9</accession>
<gene>
    <name evidence="1" type="ORF">S01H1_82150</name>
</gene>
<dbReference type="GO" id="GO:0003677">
    <property type="term" value="F:DNA binding"/>
    <property type="evidence" value="ECO:0007669"/>
    <property type="project" value="InterPro"/>
</dbReference>